<dbReference type="Proteomes" id="UP000646523">
    <property type="component" value="Unassembled WGS sequence"/>
</dbReference>
<evidence type="ECO:0000313" key="1">
    <source>
        <dbReference type="EMBL" id="GGO80483.1"/>
    </source>
</evidence>
<reference evidence="1" key="1">
    <citation type="journal article" date="2014" name="Int. J. Syst. Evol. Microbiol.">
        <title>Complete genome sequence of Corynebacterium casei LMG S-19264T (=DSM 44701T), isolated from a smear-ripened cheese.</title>
        <authorList>
            <consortium name="US DOE Joint Genome Institute (JGI-PGF)"/>
            <person name="Walter F."/>
            <person name="Albersmeier A."/>
            <person name="Kalinowski J."/>
            <person name="Ruckert C."/>
        </authorList>
    </citation>
    <scope>NUCLEOTIDE SEQUENCE</scope>
    <source>
        <strain evidence="1">CGMCC 4.7368</strain>
    </source>
</reference>
<dbReference type="RefSeq" id="WP_189128245.1">
    <property type="nucleotide sequence ID" value="NZ_BMNH01000032.1"/>
</dbReference>
<dbReference type="AlphaFoldDB" id="A0A917ZCW1"/>
<dbReference type="EMBL" id="BMNH01000032">
    <property type="protein sequence ID" value="GGO80483.1"/>
    <property type="molecule type" value="Genomic_DNA"/>
</dbReference>
<dbReference type="Pfam" id="PF02566">
    <property type="entry name" value="OsmC"/>
    <property type="match status" value="1"/>
</dbReference>
<evidence type="ECO:0000313" key="2">
    <source>
        <dbReference type="Proteomes" id="UP000646523"/>
    </source>
</evidence>
<dbReference type="InterPro" id="IPR015946">
    <property type="entry name" value="KH_dom-like_a/b"/>
</dbReference>
<proteinExistence type="predicted"/>
<organism evidence="1 2">
    <name type="scientific">Nonomuraea cavernae</name>
    <dbReference type="NCBI Taxonomy" id="2045107"/>
    <lineage>
        <taxon>Bacteria</taxon>
        <taxon>Bacillati</taxon>
        <taxon>Actinomycetota</taxon>
        <taxon>Actinomycetes</taxon>
        <taxon>Streptosporangiales</taxon>
        <taxon>Streptosporangiaceae</taxon>
        <taxon>Nonomuraea</taxon>
    </lineage>
</organism>
<gene>
    <name evidence="1" type="ORF">GCM10012289_67240</name>
</gene>
<name>A0A917ZCW1_9ACTN</name>
<comment type="caution">
    <text evidence="1">The sequence shown here is derived from an EMBL/GenBank/DDBJ whole genome shotgun (WGS) entry which is preliminary data.</text>
</comment>
<dbReference type="InterPro" id="IPR036102">
    <property type="entry name" value="OsmC/Ohrsf"/>
</dbReference>
<dbReference type="PANTHER" id="PTHR42830:SF2">
    <property type="entry name" value="OSMC_OHR FAMILY PROTEIN"/>
    <property type="match status" value="1"/>
</dbReference>
<accession>A0A917ZCW1</accession>
<keyword evidence="2" id="KW-1185">Reference proteome</keyword>
<dbReference type="PANTHER" id="PTHR42830">
    <property type="entry name" value="OSMOTICALLY INDUCIBLE FAMILY PROTEIN"/>
    <property type="match status" value="1"/>
</dbReference>
<dbReference type="SUPFAM" id="SSF82784">
    <property type="entry name" value="OsmC-like"/>
    <property type="match status" value="1"/>
</dbReference>
<protein>
    <submittedName>
        <fullName evidence="1">Peroxiredoxin</fullName>
    </submittedName>
</protein>
<dbReference type="InterPro" id="IPR003718">
    <property type="entry name" value="OsmC/Ohr_fam"/>
</dbReference>
<dbReference type="Gene3D" id="3.30.300.20">
    <property type="match status" value="1"/>
</dbReference>
<reference evidence="1" key="2">
    <citation type="submission" date="2020-09" db="EMBL/GenBank/DDBJ databases">
        <authorList>
            <person name="Sun Q."/>
            <person name="Zhou Y."/>
        </authorList>
    </citation>
    <scope>NUCLEOTIDE SEQUENCE</scope>
    <source>
        <strain evidence="1">CGMCC 4.7368</strain>
    </source>
</reference>
<sequence length="156" mass="17210">MSREHRYHTTVTWTGNLGEGTSGYRTFSRDHEVSAEGKPAVHGSSDPAFRGDPARWNPEELLVASVSQCHMLWYLHLCATNGIVVTSYVDEAEGTMAEESGGAGRFTSVTLRPTVTIAAPEVHDKAVELHHEANRMCFVANSVNFPVRHEPRILHA</sequence>
<dbReference type="InterPro" id="IPR052707">
    <property type="entry name" value="OsmC_Ohr_Peroxiredoxin"/>
</dbReference>